<evidence type="ECO:0000256" key="1">
    <source>
        <dbReference type="ARBA" id="ARBA00023157"/>
    </source>
</evidence>
<dbReference type="Ensembl" id="ENSACIT00000001416.1">
    <property type="protein sequence ID" value="ENSACIP00000001359.1"/>
    <property type="gene ID" value="ENSACIG00000001132.1"/>
</dbReference>
<protein>
    <recommendedName>
        <fullName evidence="3">Saposin B-type domain-containing protein</fullName>
    </recommendedName>
</protein>
<dbReference type="InterPro" id="IPR051428">
    <property type="entry name" value="Sphingo_Act-Surfact_Prot"/>
</dbReference>
<proteinExistence type="predicted"/>
<name>A0A3Q0QQ77_AMPCI</name>
<dbReference type="InterPro" id="IPR008138">
    <property type="entry name" value="SapB_2"/>
</dbReference>
<dbReference type="PANTHER" id="PTHR11480:SF99">
    <property type="entry name" value="SURFACTANT PROTEIN BB"/>
    <property type="match status" value="1"/>
</dbReference>
<dbReference type="AlphaFoldDB" id="A0A3Q0QQ77"/>
<accession>A0A3Q0QQ77</accession>
<dbReference type="Pfam" id="PF03489">
    <property type="entry name" value="SapB_2"/>
    <property type="match status" value="1"/>
</dbReference>
<keyword evidence="1" id="KW-1015">Disulfide bond</keyword>
<dbReference type="InterPro" id="IPR008139">
    <property type="entry name" value="SaposinB_dom"/>
</dbReference>
<dbReference type="Gene3D" id="1.10.225.10">
    <property type="entry name" value="Saposin-like"/>
    <property type="match status" value="1"/>
</dbReference>
<reference evidence="4" key="1">
    <citation type="submission" date="2025-08" db="UniProtKB">
        <authorList>
            <consortium name="Ensembl"/>
        </authorList>
    </citation>
    <scope>IDENTIFICATION</scope>
</reference>
<feature type="domain" description="Saposin B-type" evidence="3">
    <location>
        <begin position="1"/>
        <end position="81"/>
    </location>
</feature>
<dbReference type="PROSITE" id="PS50015">
    <property type="entry name" value="SAP_B"/>
    <property type="match status" value="1"/>
</dbReference>
<keyword evidence="5" id="KW-1185">Reference proteome</keyword>
<dbReference type="Proteomes" id="UP000261340">
    <property type="component" value="Unplaced"/>
</dbReference>
<dbReference type="SMART" id="SM00741">
    <property type="entry name" value="SapB"/>
    <property type="match status" value="1"/>
</dbReference>
<evidence type="ECO:0000313" key="4">
    <source>
        <dbReference type="Ensembl" id="ENSACIP00000001359.1"/>
    </source>
</evidence>
<sequence>LNPVCTLCLFIIKKLESLLPKNMTEKLMGEVCDLIPKRYKEQCDDFIDKYGVEIVEFLLSSAAPHTICTLLHLLVSGCTSD</sequence>
<reference evidence="4" key="2">
    <citation type="submission" date="2025-09" db="UniProtKB">
        <authorList>
            <consortium name="Ensembl"/>
        </authorList>
    </citation>
    <scope>IDENTIFICATION</scope>
</reference>
<dbReference type="GeneTree" id="ENSGT00940000177137"/>
<dbReference type="InterPro" id="IPR011001">
    <property type="entry name" value="Saposin-like"/>
</dbReference>
<keyword evidence="2" id="KW-0325">Glycoprotein</keyword>
<dbReference type="PANTHER" id="PTHR11480">
    <property type="entry name" value="SAPOSIN-RELATED"/>
    <property type="match status" value="1"/>
</dbReference>
<dbReference type="STRING" id="61819.ENSACIP00000001359"/>
<evidence type="ECO:0000256" key="2">
    <source>
        <dbReference type="ARBA" id="ARBA00023180"/>
    </source>
</evidence>
<organism evidence="4 5">
    <name type="scientific">Amphilophus citrinellus</name>
    <name type="common">Midas cichlid</name>
    <name type="synonym">Cichlasoma citrinellum</name>
    <dbReference type="NCBI Taxonomy" id="61819"/>
    <lineage>
        <taxon>Eukaryota</taxon>
        <taxon>Metazoa</taxon>
        <taxon>Chordata</taxon>
        <taxon>Craniata</taxon>
        <taxon>Vertebrata</taxon>
        <taxon>Euteleostomi</taxon>
        <taxon>Actinopterygii</taxon>
        <taxon>Neopterygii</taxon>
        <taxon>Teleostei</taxon>
        <taxon>Neoteleostei</taxon>
        <taxon>Acanthomorphata</taxon>
        <taxon>Ovalentaria</taxon>
        <taxon>Cichlomorphae</taxon>
        <taxon>Cichliformes</taxon>
        <taxon>Cichlidae</taxon>
        <taxon>New World cichlids</taxon>
        <taxon>Cichlasomatinae</taxon>
        <taxon>Heroini</taxon>
        <taxon>Amphilophus</taxon>
    </lineage>
</organism>
<evidence type="ECO:0000313" key="5">
    <source>
        <dbReference type="Proteomes" id="UP000261340"/>
    </source>
</evidence>
<dbReference type="SUPFAM" id="SSF47862">
    <property type="entry name" value="Saposin"/>
    <property type="match status" value="1"/>
</dbReference>
<dbReference type="OMA" id="KACHILP"/>
<evidence type="ECO:0000259" key="3">
    <source>
        <dbReference type="PROSITE" id="PS50015"/>
    </source>
</evidence>